<evidence type="ECO:0000313" key="2">
    <source>
        <dbReference type="EMBL" id="KRG47123.1"/>
    </source>
</evidence>
<feature type="region of interest" description="Disordered" evidence="1">
    <location>
        <begin position="88"/>
        <end position="149"/>
    </location>
</feature>
<dbReference type="Proteomes" id="UP000051802">
    <property type="component" value="Unassembled WGS sequence"/>
</dbReference>
<dbReference type="OrthoDB" id="6027991at2"/>
<protein>
    <recommendedName>
        <fullName evidence="4">Protein sip-5</fullName>
    </recommendedName>
</protein>
<evidence type="ECO:0008006" key="4">
    <source>
        <dbReference type="Google" id="ProtNLM"/>
    </source>
</evidence>
<dbReference type="STRING" id="676599.ARC20_03570"/>
<comment type="caution">
    <text evidence="2">The sequence shown here is derived from an EMBL/GenBank/DDBJ whole genome shotgun (WGS) entry which is preliminary data.</text>
</comment>
<proteinExistence type="predicted"/>
<accession>A0A0R0B2D8</accession>
<dbReference type="EMBL" id="LLXU01000046">
    <property type="protein sequence ID" value="KRG47123.1"/>
    <property type="molecule type" value="Genomic_DNA"/>
</dbReference>
<feature type="compositionally biased region" description="Basic and acidic residues" evidence="1">
    <location>
        <begin position="129"/>
        <end position="138"/>
    </location>
</feature>
<evidence type="ECO:0000313" key="3">
    <source>
        <dbReference type="Proteomes" id="UP000051802"/>
    </source>
</evidence>
<sequence>MNFEQLRHRVERAERLVQGRADDTQVHWNTLRRVWREGWTAPRIVIAGLISGFVAGKLEPAKGRAMAGQATRWVQMFSAVSGMFSAMQAQAASDDAERAGDEAERAADHAEVAATTPPPGPARPAPRTAVEEEARAPRPAEAATEISER</sequence>
<evidence type="ECO:0000256" key="1">
    <source>
        <dbReference type="SAM" id="MobiDB-lite"/>
    </source>
</evidence>
<gene>
    <name evidence="2" type="ORF">ARC20_03570</name>
</gene>
<name>A0A0R0B2D8_9GAMM</name>
<reference evidence="2 3" key="1">
    <citation type="submission" date="2015-10" db="EMBL/GenBank/DDBJ databases">
        <title>Genome sequencing and analysis of members of genus Stenotrophomonas.</title>
        <authorList>
            <person name="Patil P.P."/>
            <person name="Midha S."/>
            <person name="Patil P.B."/>
        </authorList>
    </citation>
    <scope>NUCLEOTIDE SEQUENCE [LARGE SCALE GENOMIC DNA]</scope>
    <source>
        <strain evidence="2 3">JCM 16536</strain>
    </source>
</reference>
<keyword evidence="3" id="KW-1185">Reference proteome</keyword>
<organism evidence="2 3">
    <name type="scientific">Stenotrophomonas panacihumi</name>
    <dbReference type="NCBI Taxonomy" id="676599"/>
    <lineage>
        <taxon>Bacteria</taxon>
        <taxon>Pseudomonadati</taxon>
        <taxon>Pseudomonadota</taxon>
        <taxon>Gammaproteobacteria</taxon>
        <taxon>Lysobacterales</taxon>
        <taxon>Lysobacteraceae</taxon>
        <taxon>Stenotrophomonas</taxon>
    </lineage>
</organism>
<feature type="compositionally biased region" description="Basic and acidic residues" evidence="1">
    <location>
        <begin position="95"/>
        <end position="111"/>
    </location>
</feature>
<feature type="compositionally biased region" description="Low complexity" evidence="1">
    <location>
        <begin position="139"/>
        <end position="149"/>
    </location>
</feature>
<dbReference type="AlphaFoldDB" id="A0A0R0B2D8"/>
<dbReference type="RefSeq" id="WP_057643618.1">
    <property type="nucleotide sequence ID" value="NZ_LLXU01000046.1"/>
</dbReference>